<protein>
    <recommendedName>
        <fullName evidence="3">Scramblase</fullName>
    </recommendedName>
</protein>
<accession>A0A1B2HHQ4</accession>
<name>A0A1B2HHQ4_9PSEU</name>
<evidence type="ECO:0008006" key="3">
    <source>
        <dbReference type="Google" id="ProtNLM"/>
    </source>
</evidence>
<dbReference type="STRING" id="1586287.BBK82_15530"/>
<dbReference type="RefSeq" id="WP_065915657.1">
    <property type="nucleotide sequence ID" value="NZ_CP016793.1"/>
</dbReference>
<dbReference type="Proteomes" id="UP000093053">
    <property type="component" value="Chromosome"/>
</dbReference>
<dbReference type="KEGG" id="led:BBK82_15530"/>
<sequence>MNLLSADTFVVDQPWTPMRLMLGSKYLADAYDGHDVLLGSVRETRRGFLTARLRNLSLSRWTPFSLQVLSPTGQPVLVVTKSAGIGKRPTKVAWPNGQPVGSIVPQPGRYALLDVNGTQLCLLGDVIQLHIGQIKKRNGKRVRRDVVQVRPGTSEPVRSLAVAAAVAFDIVRGVGTNHLSSDASGFLPGE</sequence>
<evidence type="ECO:0000313" key="1">
    <source>
        <dbReference type="EMBL" id="ANZ37263.1"/>
    </source>
</evidence>
<proteinExistence type="predicted"/>
<reference evidence="1 2" key="1">
    <citation type="submission" date="2016-07" db="EMBL/GenBank/DDBJ databases">
        <title>Complete genome sequence of the Lentzea guizhouensis DHS C013.</title>
        <authorList>
            <person name="Cao C."/>
        </authorList>
    </citation>
    <scope>NUCLEOTIDE SEQUENCE [LARGE SCALE GENOMIC DNA]</scope>
    <source>
        <strain evidence="1 2">DHS C013</strain>
    </source>
</reference>
<dbReference type="EMBL" id="CP016793">
    <property type="protein sequence ID" value="ANZ37263.1"/>
    <property type="molecule type" value="Genomic_DNA"/>
</dbReference>
<keyword evidence="2" id="KW-1185">Reference proteome</keyword>
<dbReference type="AlphaFoldDB" id="A0A1B2HHQ4"/>
<organism evidence="1 2">
    <name type="scientific">Lentzea guizhouensis</name>
    <dbReference type="NCBI Taxonomy" id="1586287"/>
    <lineage>
        <taxon>Bacteria</taxon>
        <taxon>Bacillati</taxon>
        <taxon>Actinomycetota</taxon>
        <taxon>Actinomycetes</taxon>
        <taxon>Pseudonocardiales</taxon>
        <taxon>Pseudonocardiaceae</taxon>
        <taxon>Lentzea</taxon>
    </lineage>
</organism>
<evidence type="ECO:0000313" key="2">
    <source>
        <dbReference type="Proteomes" id="UP000093053"/>
    </source>
</evidence>
<gene>
    <name evidence="1" type="ORF">BBK82_15530</name>
</gene>
<dbReference type="OrthoDB" id="3555545at2"/>